<dbReference type="PANTHER" id="PTHR24320:SF154">
    <property type="entry name" value="OXIDOREDUCTASE, SHORT-CHAIN DEHYDROGENASE_REDUCTASE FAMILY (AFU_ORTHOLOGUE AFUA_2G04560)"/>
    <property type="match status" value="1"/>
</dbReference>
<sequence>MPCHTTFASFNPDSDIPDLSEKVILITGGTAGLGTETILQLAKHNPARIIFTGRNAAAAEAVIQSVKSTPSKTELTFIPCDFTSLDNVRDAGKEILARNTRLDILVCNAGVMALPKGLTKDGYEIQFGINHIAHALLIQTVLPLLLQTANEPNADVRIISLSSLGFTLATTIDFPLLKIEHDMGALGALKRYGQTKLANLLYAQQLAKRYPQITSVAVHPGVVNTELGRGLSAFYKYFVQIFTVGQMISVQDGAKNQLWAATTDKAQLVSGAFYEPVGSKGRSTKASQDEELADRLWEWTEEQVKPFL</sequence>
<accession>A0A6A6HTM9</accession>
<evidence type="ECO:0000313" key="4">
    <source>
        <dbReference type="Proteomes" id="UP000800094"/>
    </source>
</evidence>
<dbReference type="OrthoDB" id="191139at2759"/>
<dbReference type="InterPro" id="IPR036291">
    <property type="entry name" value="NAD(P)-bd_dom_sf"/>
</dbReference>
<comment type="similarity">
    <text evidence="1">Belongs to the short-chain dehydrogenases/reductases (SDR) family.</text>
</comment>
<keyword evidence="2" id="KW-0560">Oxidoreductase</keyword>
<dbReference type="EMBL" id="ML987211">
    <property type="protein sequence ID" value="KAF2241544.1"/>
    <property type="molecule type" value="Genomic_DNA"/>
</dbReference>
<dbReference type="GO" id="GO:0016491">
    <property type="term" value="F:oxidoreductase activity"/>
    <property type="evidence" value="ECO:0007669"/>
    <property type="project" value="UniProtKB-KW"/>
</dbReference>
<dbReference type="PANTHER" id="PTHR24320">
    <property type="entry name" value="RETINOL DEHYDROGENASE"/>
    <property type="match status" value="1"/>
</dbReference>
<evidence type="ECO:0000256" key="2">
    <source>
        <dbReference type="ARBA" id="ARBA00023002"/>
    </source>
</evidence>
<dbReference type="AlphaFoldDB" id="A0A6A6HTM9"/>
<gene>
    <name evidence="3" type="ORF">BU26DRAFT_535252</name>
</gene>
<evidence type="ECO:0000256" key="1">
    <source>
        <dbReference type="ARBA" id="ARBA00006484"/>
    </source>
</evidence>
<dbReference type="Pfam" id="PF00106">
    <property type="entry name" value="adh_short"/>
    <property type="match status" value="1"/>
</dbReference>
<dbReference type="Proteomes" id="UP000800094">
    <property type="component" value="Unassembled WGS sequence"/>
</dbReference>
<dbReference type="InterPro" id="IPR002347">
    <property type="entry name" value="SDR_fam"/>
</dbReference>
<keyword evidence="4" id="KW-1185">Reference proteome</keyword>
<organism evidence="3 4">
    <name type="scientific">Trematosphaeria pertusa</name>
    <dbReference type="NCBI Taxonomy" id="390896"/>
    <lineage>
        <taxon>Eukaryota</taxon>
        <taxon>Fungi</taxon>
        <taxon>Dikarya</taxon>
        <taxon>Ascomycota</taxon>
        <taxon>Pezizomycotina</taxon>
        <taxon>Dothideomycetes</taxon>
        <taxon>Pleosporomycetidae</taxon>
        <taxon>Pleosporales</taxon>
        <taxon>Massarineae</taxon>
        <taxon>Trematosphaeriaceae</taxon>
        <taxon>Trematosphaeria</taxon>
    </lineage>
</organism>
<dbReference type="Gene3D" id="3.40.50.720">
    <property type="entry name" value="NAD(P)-binding Rossmann-like Domain"/>
    <property type="match status" value="1"/>
</dbReference>
<reference evidence="3" key="1">
    <citation type="journal article" date="2020" name="Stud. Mycol.">
        <title>101 Dothideomycetes genomes: a test case for predicting lifestyles and emergence of pathogens.</title>
        <authorList>
            <person name="Haridas S."/>
            <person name="Albert R."/>
            <person name="Binder M."/>
            <person name="Bloem J."/>
            <person name="Labutti K."/>
            <person name="Salamov A."/>
            <person name="Andreopoulos B."/>
            <person name="Baker S."/>
            <person name="Barry K."/>
            <person name="Bills G."/>
            <person name="Bluhm B."/>
            <person name="Cannon C."/>
            <person name="Castanera R."/>
            <person name="Culley D."/>
            <person name="Daum C."/>
            <person name="Ezra D."/>
            <person name="Gonzalez J."/>
            <person name="Henrissat B."/>
            <person name="Kuo A."/>
            <person name="Liang C."/>
            <person name="Lipzen A."/>
            <person name="Lutzoni F."/>
            <person name="Magnuson J."/>
            <person name="Mondo S."/>
            <person name="Nolan M."/>
            <person name="Ohm R."/>
            <person name="Pangilinan J."/>
            <person name="Park H.-J."/>
            <person name="Ramirez L."/>
            <person name="Alfaro M."/>
            <person name="Sun H."/>
            <person name="Tritt A."/>
            <person name="Yoshinaga Y."/>
            <person name="Zwiers L.-H."/>
            <person name="Turgeon B."/>
            <person name="Goodwin S."/>
            <person name="Spatafora J."/>
            <person name="Crous P."/>
            <person name="Grigoriev I."/>
        </authorList>
    </citation>
    <scope>NUCLEOTIDE SEQUENCE</scope>
    <source>
        <strain evidence="3">CBS 122368</strain>
    </source>
</reference>
<protein>
    <submittedName>
        <fullName evidence="3">Dehydrogenase with different specificitie</fullName>
    </submittedName>
</protein>
<dbReference type="GeneID" id="54584596"/>
<dbReference type="PRINTS" id="PR00081">
    <property type="entry name" value="GDHRDH"/>
</dbReference>
<dbReference type="SUPFAM" id="SSF51735">
    <property type="entry name" value="NAD(P)-binding Rossmann-fold domains"/>
    <property type="match status" value="1"/>
</dbReference>
<name>A0A6A6HTM9_9PLEO</name>
<dbReference type="RefSeq" id="XP_033676548.1">
    <property type="nucleotide sequence ID" value="XM_033831266.1"/>
</dbReference>
<evidence type="ECO:0000313" key="3">
    <source>
        <dbReference type="EMBL" id="KAF2241544.1"/>
    </source>
</evidence>
<proteinExistence type="inferred from homology"/>